<dbReference type="PANTHER" id="PTHR40940:SF2">
    <property type="entry name" value="BATD"/>
    <property type="match status" value="1"/>
</dbReference>
<keyword evidence="1" id="KW-0472">Membrane</keyword>
<dbReference type="AlphaFoldDB" id="A0A382AYY2"/>
<proteinExistence type="predicted"/>
<reference evidence="2" key="1">
    <citation type="submission" date="2018-05" db="EMBL/GenBank/DDBJ databases">
        <authorList>
            <person name="Lanie J.A."/>
            <person name="Ng W.-L."/>
            <person name="Kazmierczak K.M."/>
            <person name="Andrzejewski T.M."/>
            <person name="Davidsen T.M."/>
            <person name="Wayne K.J."/>
            <person name="Tettelin H."/>
            <person name="Glass J.I."/>
            <person name="Rusch D."/>
            <person name="Podicherti R."/>
            <person name="Tsui H.-C.T."/>
            <person name="Winkler M.E."/>
        </authorList>
    </citation>
    <scope>NUCLEOTIDE SEQUENCE</scope>
</reference>
<dbReference type="Pfam" id="PF13584">
    <property type="entry name" value="BatD"/>
    <property type="match status" value="1"/>
</dbReference>
<feature type="non-terminal residue" evidence="2">
    <location>
        <position position="374"/>
    </location>
</feature>
<evidence type="ECO:0000256" key="1">
    <source>
        <dbReference type="SAM" id="Phobius"/>
    </source>
</evidence>
<dbReference type="PANTHER" id="PTHR40940">
    <property type="entry name" value="PROTEIN BATD-RELATED"/>
    <property type="match status" value="1"/>
</dbReference>
<evidence type="ECO:0008006" key="3">
    <source>
        <dbReference type="Google" id="ProtNLM"/>
    </source>
</evidence>
<sequence length="374" mass="42516">VTTAVDKPVNPNDPSYVADKNIHLVAEVSKTNPYLNEPVSIVYKLYVSQDTGVNNWRELDAPRYADFWSKNINIKNLTVENGTYKGEPYRYVILRKTVLYPQKIGELSIEPLVLDITVQTPSNRRDFFGQILNNTVNKTVSAGKLKINVKPLPDIGRPNNFSGAVGKFDLLVTTSKKELLLSEAFQLNLEIKGNGNFNLFSFPSINLPQSLEVYEPERLEKLVTNFKGIRGSIKDQYTIVPSSPGKHSIPKISFNYFDPKDSKYKTQTSAVNYINVKGAIISNVREENNIDNRNSNKLGLVEYGNLSFKKKTKFQKINQEIFFSSSLFWIILLTPFAILIVVLLIKIFLNKNKNDKNWIRANNAKKLGKKYLLD</sequence>
<name>A0A382AYY2_9ZZZZ</name>
<dbReference type="EMBL" id="UINC01027473">
    <property type="protein sequence ID" value="SVB06776.1"/>
    <property type="molecule type" value="Genomic_DNA"/>
</dbReference>
<keyword evidence="1" id="KW-1133">Transmembrane helix</keyword>
<organism evidence="2">
    <name type="scientific">marine metagenome</name>
    <dbReference type="NCBI Taxonomy" id="408172"/>
    <lineage>
        <taxon>unclassified sequences</taxon>
        <taxon>metagenomes</taxon>
        <taxon>ecological metagenomes</taxon>
    </lineage>
</organism>
<feature type="transmembrane region" description="Helical" evidence="1">
    <location>
        <begin position="327"/>
        <end position="349"/>
    </location>
</feature>
<dbReference type="InterPro" id="IPR025738">
    <property type="entry name" value="BatD"/>
</dbReference>
<feature type="non-terminal residue" evidence="2">
    <location>
        <position position="1"/>
    </location>
</feature>
<evidence type="ECO:0000313" key="2">
    <source>
        <dbReference type="EMBL" id="SVB06776.1"/>
    </source>
</evidence>
<protein>
    <recommendedName>
        <fullName evidence="3">BatD protein</fullName>
    </recommendedName>
</protein>
<keyword evidence="1" id="KW-0812">Transmembrane</keyword>
<gene>
    <name evidence="2" type="ORF">METZ01_LOCUS159630</name>
</gene>
<accession>A0A382AYY2</accession>